<comment type="caution">
    <text evidence="3">The sequence shown here is derived from an EMBL/GenBank/DDBJ whole genome shotgun (WGS) entry which is preliminary data.</text>
</comment>
<dbReference type="Pfam" id="PF07331">
    <property type="entry name" value="TctB"/>
    <property type="match status" value="1"/>
</dbReference>
<dbReference type="InterPro" id="IPR009936">
    <property type="entry name" value="DUF1468"/>
</dbReference>
<keyword evidence="4" id="KW-1185">Reference proteome</keyword>
<evidence type="ECO:0000313" key="4">
    <source>
        <dbReference type="Proteomes" id="UP000294558"/>
    </source>
</evidence>
<dbReference type="Proteomes" id="UP000294558">
    <property type="component" value="Unassembled WGS sequence"/>
</dbReference>
<feature type="transmembrane region" description="Helical" evidence="1">
    <location>
        <begin position="6"/>
        <end position="24"/>
    </location>
</feature>
<organism evidence="3 4">
    <name type="scientific">Ilumatobacter fluminis</name>
    <dbReference type="NCBI Taxonomy" id="467091"/>
    <lineage>
        <taxon>Bacteria</taxon>
        <taxon>Bacillati</taxon>
        <taxon>Actinomycetota</taxon>
        <taxon>Acidimicrobiia</taxon>
        <taxon>Acidimicrobiales</taxon>
        <taxon>Ilumatobacteraceae</taxon>
        <taxon>Ilumatobacter</taxon>
    </lineage>
</organism>
<protein>
    <submittedName>
        <fullName evidence="3">Tripartite tricarboxylate transporter TctB family protein</fullName>
    </submittedName>
</protein>
<evidence type="ECO:0000313" key="3">
    <source>
        <dbReference type="EMBL" id="TDT14533.1"/>
    </source>
</evidence>
<feature type="domain" description="DUF1468" evidence="2">
    <location>
        <begin position="5"/>
        <end position="169"/>
    </location>
</feature>
<keyword evidence="1" id="KW-0472">Membrane</keyword>
<dbReference type="RefSeq" id="WP_133867073.1">
    <property type="nucleotide sequence ID" value="NZ_SOAU01000001.1"/>
</dbReference>
<dbReference type="AlphaFoldDB" id="A0A4R7HWL3"/>
<keyword evidence="1" id="KW-1133">Transmembrane helix</keyword>
<feature type="transmembrane region" description="Helical" evidence="1">
    <location>
        <begin position="106"/>
        <end position="135"/>
    </location>
</feature>
<sequence length="174" mass="18266">MRDVVTGAVVAVIGTFILIEALRLPDAATVTNDPALLPELVGGLLIVCGLIVVGQGWYHLRTGTTASSSGHVPLPDVEALDELETEGSAEDESPDYVTTAAMAVTVIAYAALAFRVGYLTTTFAFLVGAPILLSWTPRGRRLLVLLGFAVGMVIAIRLVFISALNVPLPETPLP</sequence>
<name>A0A4R7HWL3_9ACTN</name>
<evidence type="ECO:0000256" key="1">
    <source>
        <dbReference type="SAM" id="Phobius"/>
    </source>
</evidence>
<reference evidence="3 4" key="1">
    <citation type="submission" date="2019-03" db="EMBL/GenBank/DDBJ databases">
        <title>Sequencing the genomes of 1000 actinobacteria strains.</title>
        <authorList>
            <person name="Klenk H.-P."/>
        </authorList>
    </citation>
    <scope>NUCLEOTIDE SEQUENCE [LARGE SCALE GENOMIC DNA]</scope>
    <source>
        <strain evidence="3 4">DSM 18936</strain>
    </source>
</reference>
<evidence type="ECO:0000259" key="2">
    <source>
        <dbReference type="Pfam" id="PF07331"/>
    </source>
</evidence>
<keyword evidence="1" id="KW-0812">Transmembrane</keyword>
<dbReference type="EMBL" id="SOAU01000001">
    <property type="protein sequence ID" value="TDT14533.1"/>
    <property type="molecule type" value="Genomic_DNA"/>
</dbReference>
<proteinExistence type="predicted"/>
<feature type="transmembrane region" description="Helical" evidence="1">
    <location>
        <begin position="142"/>
        <end position="164"/>
    </location>
</feature>
<feature type="transmembrane region" description="Helical" evidence="1">
    <location>
        <begin position="36"/>
        <end position="58"/>
    </location>
</feature>
<accession>A0A4R7HWL3</accession>
<gene>
    <name evidence="3" type="ORF">BDK89_0088</name>
</gene>